<evidence type="ECO:0000313" key="4">
    <source>
        <dbReference type="Proteomes" id="UP000700596"/>
    </source>
</evidence>
<dbReference type="InterPro" id="IPR002656">
    <property type="entry name" value="Acyl_transf_3_dom"/>
</dbReference>
<evidence type="ECO:0000256" key="1">
    <source>
        <dbReference type="SAM" id="Phobius"/>
    </source>
</evidence>
<accession>A0A9P9E988</accession>
<feature type="transmembrane region" description="Helical" evidence="1">
    <location>
        <begin position="226"/>
        <end position="254"/>
    </location>
</feature>
<dbReference type="Proteomes" id="UP000700596">
    <property type="component" value="Unassembled WGS sequence"/>
</dbReference>
<name>A0A9P9E988_9PLEO</name>
<dbReference type="AlphaFoldDB" id="A0A9P9E988"/>
<proteinExistence type="predicted"/>
<feature type="transmembrane region" description="Helical" evidence="1">
    <location>
        <begin position="163"/>
        <end position="181"/>
    </location>
</feature>
<dbReference type="OrthoDB" id="3363151at2759"/>
<evidence type="ECO:0000313" key="3">
    <source>
        <dbReference type="EMBL" id="KAH7132296.1"/>
    </source>
</evidence>
<feature type="transmembrane region" description="Helical" evidence="1">
    <location>
        <begin position="397"/>
        <end position="417"/>
    </location>
</feature>
<organism evidence="3 4">
    <name type="scientific">Dendryphion nanum</name>
    <dbReference type="NCBI Taxonomy" id="256645"/>
    <lineage>
        <taxon>Eukaryota</taxon>
        <taxon>Fungi</taxon>
        <taxon>Dikarya</taxon>
        <taxon>Ascomycota</taxon>
        <taxon>Pezizomycotina</taxon>
        <taxon>Dothideomycetes</taxon>
        <taxon>Pleosporomycetidae</taxon>
        <taxon>Pleosporales</taxon>
        <taxon>Torulaceae</taxon>
        <taxon>Dendryphion</taxon>
    </lineage>
</organism>
<feature type="transmembrane region" description="Helical" evidence="1">
    <location>
        <begin position="365"/>
        <end position="385"/>
    </location>
</feature>
<dbReference type="Pfam" id="PF01757">
    <property type="entry name" value="Acyl_transf_3"/>
    <property type="match status" value="1"/>
</dbReference>
<comment type="caution">
    <text evidence="3">The sequence shown here is derived from an EMBL/GenBank/DDBJ whole genome shotgun (WGS) entry which is preliminary data.</text>
</comment>
<keyword evidence="1" id="KW-0472">Membrane</keyword>
<dbReference type="EMBL" id="JAGMWT010000003">
    <property type="protein sequence ID" value="KAH7132296.1"/>
    <property type="molecule type" value="Genomic_DNA"/>
</dbReference>
<keyword evidence="4" id="KW-1185">Reference proteome</keyword>
<gene>
    <name evidence="3" type="ORF">B0J11DRAFT_600758</name>
</gene>
<sequence length="437" mass="49717">MKSPLSSSRLSPFVAPSPDPLSIPSQDYLLGLRGIFVIQSFLFVFFQTLLPTAVVDSKNVSGPLYQVILRKSLSILFWNESLIYSFIIFLSARTLCLPFLSNGSRAVCSSSIFRRGIRLWIPTFIAFSLSAAIFSTASTGYVTDFLNATENISIKSPTRIRNFLIYFNSLFDLFWVTKFYGNQAANEAFPSGTLWVISVIFQQSYTVYMTMAIIPHTRTKWRVRALFIFILTAWWVASWAWYSISGLLLADAVLNMNFKQKSRNGFQMGKSRVPVWPFYVALVVAGLLLQFLFIAWRPELRYKELQGHTALYTPGSLNDGVDLDDKHARDDNFLIILGVMLLVETFDGVQRVLRNRFLVSMGRRSLSVFLVQPLLIYTAGIKLYMFTQASSVNHEAAVLACFVVCVPLVMLVSELFYRIVDIPSMVVAKETWEWLRK</sequence>
<keyword evidence="1" id="KW-1133">Transmembrane helix</keyword>
<protein>
    <recommendedName>
        <fullName evidence="2">Acyltransferase 3 domain-containing protein</fullName>
    </recommendedName>
</protein>
<feature type="domain" description="Acyltransferase 3" evidence="2">
    <location>
        <begin position="89"/>
        <end position="410"/>
    </location>
</feature>
<reference evidence="3" key="1">
    <citation type="journal article" date="2021" name="Nat. Commun.">
        <title>Genetic determinants of endophytism in the Arabidopsis root mycobiome.</title>
        <authorList>
            <person name="Mesny F."/>
            <person name="Miyauchi S."/>
            <person name="Thiergart T."/>
            <person name="Pickel B."/>
            <person name="Atanasova L."/>
            <person name="Karlsson M."/>
            <person name="Huettel B."/>
            <person name="Barry K.W."/>
            <person name="Haridas S."/>
            <person name="Chen C."/>
            <person name="Bauer D."/>
            <person name="Andreopoulos W."/>
            <person name="Pangilinan J."/>
            <person name="LaButti K."/>
            <person name="Riley R."/>
            <person name="Lipzen A."/>
            <person name="Clum A."/>
            <person name="Drula E."/>
            <person name="Henrissat B."/>
            <person name="Kohler A."/>
            <person name="Grigoriev I.V."/>
            <person name="Martin F.M."/>
            <person name="Hacquard S."/>
        </authorList>
    </citation>
    <scope>NUCLEOTIDE SEQUENCE</scope>
    <source>
        <strain evidence="3">MPI-CAGE-CH-0243</strain>
    </source>
</reference>
<feature type="transmembrane region" description="Helical" evidence="1">
    <location>
        <begin position="275"/>
        <end position="296"/>
    </location>
</feature>
<feature type="transmembrane region" description="Helical" evidence="1">
    <location>
        <begin position="30"/>
        <end position="50"/>
    </location>
</feature>
<evidence type="ECO:0000259" key="2">
    <source>
        <dbReference type="Pfam" id="PF01757"/>
    </source>
</evidence>
<feature type="transmembrane region" description="Helical" evidence="1">
    <location>
        <begin position="82"/>
        <end position="100"/>
    </location>
</feature>
<keyword evidence="1" id="KW-0812">Transmembrane</keyword>
<feature type="transmembrane region" description="Helical" evidence="1">
    <location>
        <begin position="193"/>
        <end position="214"/>
    </location>
</feature>
<dbReference type="GO" id="GO:0016747">
    <property type="term" value="F:acyltransferase activity, transferring groups other than amino-acyl groups"/>
    <property type="evidence" value="ECO:0007669"/>
    <property type="project" value="InterPro"/>
</dbReference>
<feature type="transmembrane region" description="Helical" evidence="1">
    <location>
        <begin position="120"/>
        <end position="143"/>
    </location>
</feature>